<gene>
    <name evidence="1" type="ORF">MNBD_DELTA03-1678</name>
</gene>
<organism evidence="1">
    <name type="scientific">hydrothermal vent metagenome</name>
    <dbReference type="NCBI Taxonomy" id="652676"/>
    <lineage>
        <taxon>unclassified sequences</taxon>
        <taxon>metagenomes</taxon>
        <taxon>ecological metagenomes</taxon>
    </lineage>
</organism>
<dbReference type="EMBL" id="UOEX01000202">
    <property type="protein sequence ID" value="VAW37174.1"/>
    <property type="molecule type" value="Genomic_DNA"/>
</dbReference>
<accession>A0A3B0W0M7</accession>
<feature type="non-terminal residue" evidence="1">
    <location>
        <position position="42"/>
    </location>
</feature>
<evidence type="ECO:0000313" key="1">
    <source>
        <dbReference type="EMBL" id="VAW37174.1"/>
    </source>
</evidence>
<dbReference type="AlphaFoldDB" id="A0A3B0W0M7"/>
<proteinExistence type="predicted"/>
<protein>
    <submittedName>
        <fullName evidence="1">Uncharacterized protein</fullName>
    </submittedName>
</protein>
<reference evidence="1" key="1">
    <citation type="submission" date="2018-06" db="EMBL/GenBank/DDBJ databases">
        <authorList>
            <person name="Zhirakovskaya E."/>
        </authorList>
    </citation>
    <scope>NUCLEOTIDE SEQUENCE</scope>
</reference>
<sequence>MEEETTLPVGFMILIHFWGLESSSIRRPLSASVKWFASINMV</sequence>
<name>A0A3B0W0M7_9ZZZZ</name>